<gene>
    <name evidence="8" type="primary">rbn</name>
    <name evidence="8" type="ORF">DB44_CO00350</name>
</gene>
<feature type="transmembrane region" description="Helical" evidence="7">
    <location>
        <begin position="198"/>
        <end position="220"/>
    </location>
</feature>
<evidence type="ECO:0000256" key="1">
    <source>
        <dbReference type="ARBA" id="ARBA00004651"/>
    </source>
</evidence>
<dbReference type="EMBL" id="JSAN01000061">
    <property type="protein sequence ID" value="KIC72165.1"/>
    <property type="molecule type" value="Genomic_DNA"/>
</dbReference>
<protein>
    <submittedName>
        <fullName evidence="8">Putative RNase BN, tRNA processing enzyme</fullName>
    </submittedName>
</protein>
<feature type="region of interest" description="Disordered" evidence="6">
    <location>
        <begin position="1"/>
        <end position="20"/>
    </location>
</feature>
<dbReference type="PANTHER" id="PTHR30213">
    <property type="entry name" value="INNER MEMBRANE PROTEIN YHJD"/>
    <property type="match status" value="1"/>
</dbReference>
<feature type="transmembrane region" description="Helical" evidence="7">
    <location>
        <begin position="154"/>
        <end position="178"/>
    </location>
</feature>
<evidence type="ECO:0000256" key="4">
    <source>
        <dbReference type="ARBA" id="ARBA00022989"/>
    </source>
</evidence>
<dbReference type="Pfam" id="PF03631">
    <property type="entry name" value="Virul_fac_BrkB"/>
    <property type="match status" value="1"/>
</dbReference>
<evidence type="ECO:0000313" key="9">
    <source>
        <dbReference type="Proteomes" id="UP000031465"/>
    </source>
</evidence>
<dbReference type="Gene3D" id="1.10.10.10">
    <property type="entry name" value="Winged helix-like DNA-binding domain superfamily/Winged helix DNA-binding domain"/>
    <property type="match status" value="1"/>
</dbReference>
<proteinExistence type="predicted"/>
<sequence length="441" mass="49971">MKKFMTDSQQHIHSSSSPEKFVSPSFFKRCFRVLVNTCKGFIDDDCYAKASALTFYTLLSVVPVLAVLFGIAKGFGFEKALESELNQQFLEQKELVEKVIEFAYTWLKTVQGGVIAGIGTLTLLWTVFGLLNNIEMALNAIWKTRHTRPYSRKISDYLAAMLVAPLFLVTSSSINVFINTQITQTAHNNIIVEALSPFLFYLLKLFPYFLGWLLFTFVYLFMPNTKVYLRSALIAGVVAGTAFQIWQWIYIKFQIGVASYGAIYGSFAALPLFLIWLQFSWNILLAGAEMAFEIENDLFLPARRLTPLSNKAIALLITYRCVEAFVKNEMPLTDRALSHELGMSLNHLQLVLEALQSDRILSAISFHDKTIGYQPARAVESITMKKVCDAIDKSERLMASVRPSPQMDRINSFLKLIDESIENATDNQSLYTYVSQKFDIN</sequence>
<dbReference type="PATRIC" id="fig|362787.3.peg.976"/>
<dbReference type="InterPro" id="IPR017039">
    <property type="entry name" value="Virul_fac_BrkB"/>
</dbReference>
<dbReference type="NCBIfam" id="TIGR00765">
    <property type="entry name" value="yihY_not_rbn"/>
    <property type="match status" value="1"/>
</dbReference>
<feature type="transmembrane region" description="Helical" evidence="7">
    <location>
        <begin position="53"/>
        <end position="72"/>
    </location>
</feature>
<keyword evidence="2" id="KW-1003">Cell membrane</keyword>
<comment type="subcellular location">
    <subcellularLocation>
        <location evidence="1">Cell membrane</location>
        <topology evidence="1">Multi-pass membrane protein</topology>
    </subcellularLocation>
</comment>
<evidence type="ECO:0000313" key="8">
    <source>
        <dbReference type="EMBL" id="KIC72165.1"/>
    </source>
</evidence>
<keyword evidence="3 7" id="KW-0812">Transmembrane</keyword>
<evidence type="ECO:0000256" key="5">
    <source>
        <dbReference type="ARBA" id="ARBA00023136"/>
    </source>
</evidence>
<name>A0A0C1JLM3_9BACT</name>
<evidence type="ECO:0000256" key="2">
    <source>
        <dbReference type="ARBA" id="ARBA00022475"/>
    </source>
</evidence>
<dbReference type="PANTHER" id="PTHR30213:SF0">
    <property type="entry name" value="UPF0761 MEMBRANE PROTEIN YIHY"/>
    <property type="match status" value="1"/>
</dbReference>
<feature type="compositionally biased region" description="Polar residues" evidence="6">
    <location>
        <begin position="1"/>
        <end position="13"/>
    </location>
</feature>
<keyword evidence="4 7" id="KW-1133">Transmembrane helix</keyword>
<evidence type="ECO:0000256" key="7">
    <source>
        <dbReference type="SAM" id="Phobius"/>
    </source>
</evidence>
<accession>A0A0C1JLM3</accession>
<dbReference type="GO" id="GO:0005886">
    <property type="term" value="C:plasma membrane"/>
    <property type="evidence" value="ECO:0007669"/>
    <property type="project" value="UniProtKB-SubCell"/>
</dbReference>
<feature type="transmembrane region" description="Helical" evidence="7">
    <location>
        <begin position="257"/>
        <end position="277"/>
    </location>
</feature>
<dbReference type="AlphaFoldDB" id="A0A0C1JLM3"/>
<evidence type="ECO:0000256" key="6">
    <source>
        <dbReference type="SAM" id="MobiDB-lite"/>
    </source>
</evidence>
<dbReference type="Proteomes" id="UP000031465">
    <property type="component" value="Unassembled WGS sequence"/>
</dbReference>
<feature type="transmembrane region" description="Helical" evidence="7">
    <location>
        <begin position="232"/>
        <end position="251"/>
    </location>
</feature>
<organism evidence="8 9">
    <name type="scientific">Candidatus Protochlamydia amoebophila</name>
    <dbReference type="NCBI Taxonomy" id="362787"/>
    <lineage>
        <taxon>Bacteria</taxon>
        <taxon>Pseudomonadati</taxon>
        <taxon>Chlamydiota</taxon>
        <taxon>Chlamydiia</taxon>
        <taxon>Parachlamydiales</taxon>
        <taxon>Parachlamydiaceae</taxon>
        <taxon>Candidatus Protochlamydia</taxon>
    </lineage>
</organism>
<reference evidence="8 9" key="1">
    <citation type="journal article" date="2014" name="Mol. Biol. Evol.">
        <title>Massive expansion of Ubiquitination-related gene families within the Chlamydiae.</title>
        <authorList>
            <person name="Domman D."/>
            <person name="Collingro A."/>
            <person name="Lagkouvardos I."/>
            <person name="Gehre L."/>
            <person name="Weinmaier T."/>
            <person name="Rattei T."/>
            <person name="Subtil A."/>
            <person name="Horn M."/>
        </authorList>
    </citation>
    <scope>NUCLEOTIDE SEQUENCE [LARGE SCALE GENOMIC DNA]</scope>
    <source>
        <strain evidence="8 9">EI2</strain>
    </source>
</reference>
<comment type="caution">
    <text evidence="8">The sequence shown here is derived from an EMBL/GenBank/DDBJ whole genome shotgun (WGS) entry which is preliminary data.</text>
</comment>
<feature type="transmembrane region" description="Helical" evidence="7">
    <location>
        <begin position="114"/>
        <end position="134"/>
    </location>
</feature>
<dbReference type="InterPro" id="IPR036388">
    <property type="entry name" value="WH-like_DNA-bd_sf"/>
</dbReference>
<evidence type="ECO:0000256" key="3">
    <source>
        <dbReference type="ARBA" id="ARBA00022692"/>
    </source>
</evidence>
<keyword evidence="5 7" id="KW-0472">Membrane</keyword>